<dbReference type="Proteomes" id="UP000242560">
    <property type="component" value="Unassembled WGS sequence"/>
</dbReference>
<accession>A0A1I3P097</accession>
<reference evidence="2" key="1">
    <citation type="submission" date="2016-10" db="EMBL/GenBank/DDBJ databases">
        <authorList>
            <person name="Varghese N."/>
            <person name="Submissions S."/>
        </authorList>
    </citation>
    <scope>NUCLEOTIDE SEQUENCE [LARGE SCALE GENOMIC DNA]</scope>
    <source>
        <strain evidence="2">DSM 22251</strain>
    </source>
</reference>
<protein>
    <submittedName>
        <fullName evidence="1">Uncharacterized protein YwqG</fullName>
    </submittedName>
</protein>
<gene>
    <name evidence="1" type="ORF">SAMN05421638_2305</name>
</gene>
<sequence>MERKSCVYLRVSRKCMNNISFQNQIDEIIKENFPHLKQLKNLLQPTLIFNLGEKIETENTKLNELNFLGKINFSEIKEIWEEKIPNGDLLFYLKKSIDHYPITKNDYKVIFHKNGNTESSRIVEFNIDISKSYTIPSYQENIILDSNINEQYREELEEIITETNSQINNYEYDFAHQIFGNPQAIQGTVKFHWALNYLGFPLKSDYSEFELNKIKQEEENLILLLQLNLSDAKIEFEVFGDSVLYFGIHKTDFDNENFENIILEVQNT</sequence>
<evidence type="ECO:0000313" key="2">
    <source>
        <dbReference type="Proteomes" id="UP000242560"/>
    </source>
</evidence>
<proteinExistence type="predicted"/>
<dbReference type="SUPFAM" id="SSF103032">
    <property type="entry name" value="Hypothetical protein YwqG"/>
    <property type="match status" value="1"/>
</dbReference>
<keyword evidence="2" id="KW-1185">Reference proteome</keyword>
<dbReference type="Pfam" id="PF09234">
    <property type="entry name" value="DUF1963"/>
    <property type="match status" value="1"/>
</dbReference>
<dbReference type="AlphaFoldDB" id="A0A1I3P097"/>
<dbReference type="Gene3D" id="2.30.320.10">
    <property type="entry name" value="YwqG-like"/>
    <property type="match status" value="1"/>
</dbReference>
<dbReference type="EMBL" id="FORQ01000007">
    <property type="protein sequence ID" value="SFJ14869.1"/>
    <property type="molecule type" value="Genomic_DNA"/>
</dbReference>
<dbReference type="InterPro" id="IPR035948">
    <property type="entry name" value="YwqG-like_sf"/>
</dbReference>
<name>A0A1I3P097_9FLAO</name>
<evidence type="ECO:0000313" key="1">
    <source>
        <dbReference type="EMBL" id="SFJ14869.1"/>
    </source>
</evidence>
<dbReference type="InterPro" id="IPR015315">
    <property type="entry name" value="DUF1963"/>
</dbReference>
<organism evidence="1 2">
    <name type="scientific">Kaistella treverensis</name>
    <dbReference type="NCBI Taxonomy" id="631455"/>
    <lineage>
        <taxon>Bacteria</taxon>
        <taxon>Pseudomonadati</taxon>
        <taxon>Bacteroidota</taxon>
        <taxon>Flavobacteriia</taxon>
        <taxon>Flavobacteriales</taxon>
        <taxon>Weeksellaceae</taxon>
        <taxon>Chryseobacterium group</taxon>
        <taxon>Kaistella</taxon>
    </lineage>
</organism>